<dbReference type="RefSeq" id="WP_311672150.1">
    <property type="nucleotide sequence ID" value="NZ_JAVREQ010000003.1"/>
</dbReference>
<evidence type="ECO:0000313" key="2">
    <source>
        <dbReference type="EMBL" id="MDT0378241.1"/>
    </source>
</evidence>
<protein>
    <recommendedName>
        <fullName evidence="4">DUF3592 domain-containing protein</fullName>
    </recommendedName>
</protein>
<comment type="caution">
    <text evidence="2">The sequence shown here is derived from an EMBL/GenBank/DDBJ whole genome shotgun (WGS) entry which is preliminary data.</text>
</comment>
<feature type="transmembrane region" description="Helical" evidence="1">
    <location>
        <begin position="117"/>
        <end position="139"/>
    </location>
</feature>
<reference evidence="3" key="1">
    <citation type="submission" date="2023-07" db="EMBL/GenBank/DDBJ databases">
        <title>30 novel species of actinomycetes from the DSMZ collection.</title>
        <authorList>
            <person name="Nouioui I."/>
        </authorList>
    </citation>
    <scope>NUCLEOTIDE SEQUENCE [LARGE SCALE GENOMIC DNA]</scope>
    <source>
        <strain evidence="3">DSM 42041</strain>
    </source>
</reference>
<dbReference type="EMBL" id="JAVREQ010000003">
    <property type="protein sequence ID" value="MDT0378241.1"/>
    <property type="molecule type" value="Genomic_DNA"/>
</dbReference>
<evidence type="ECO:0008006" key="4">
    <source>
        <dbReference type="Google" id="ProtNLM"/>
    </source>
</evidence>
<keyword evidence="1" id="KW-0812">Transmembrane</keyword>
<gene>
    <name evidence="2" type="ORF">RM572_05540</name>
</gene>
<name>A0ABU2NMQ8_9ACTN</name>
<feature type="transmembrane region" description="Helical" evidence="1">
    <location>
        <begin position="160"/>
        <end position="179"/>
    </location>
</feature>
<dbReference type="Proteomes" id="UP001183414">
    <property type="component" value="Unassembled WGS sequence"/>
</dbReference>
<keyword evidence="3" id="KW-1185">Reference proteome</keyword>
<accession>A0ABU2NMQ8</accession>
<keyword evidence="1" id="KW-1133">Transmembrane helix</keyword>
<evidence type="ECO:0000313" key="3">
    <source>
        <dbReference type="Proteomes" id="UP001183414"/>
    </source>
</evidence>
<dbReference type="PROSITE" id="PS51257">
    <property type="entry name" value="PROKAR_LIPOPROTEIN"/>
    <property type="match status" value="1"/>
</dbReference>
<sequence length="180" mass="18389">MRTRADGTGAATRGTMRRVAAGLLGLLVLLLGLGCLAAGYLEGPVQLDGGTPGAVTVERCDPRSFEDAVCSGVFRSHDGEVRHRVQDFRPGAPHDPGDEVEAVSLSPDRLEPAARVLWAQAAYLVCFGVALCGVAVFLLSGAFRPAGRARSRATGLTGRVLVLGGLAGTGVGAIVAAVLA</sequence>
<evidence type="ECO:0000256" key="1">
    <source>
        <dbReference type="SAM" id="Phobius"/>
    </source>
</evidence>
<proteinExistence type="predicted"/>
<keyword evidence="1" id="KW-0472">Membrane</keyword>
<organism evidence="2 3">
    <name type="scientific">Streptomyces hazeniae</name>
    <dbReference type="NCBI Taxonomy" id="3075538"/>
    <lineage>
        <taxon>Bacteria</taxon>
        <taxon>Bacillati</taxon>
        <taxon>Actinomycetota</taxon>
        <taxon>Actinomycetes</taxon>
        <taxon>Kitasatosporales</taxon>
        <taxon>Streptomycetaceae</taxon>
        <taxon>Streptomyces</taxon>
    </lineage>
</organism>